<proteinExistence type="predicted"/>
<accession>A0A1W1UJK6</accession>
<dbReference type="STRING" id="695939.SAMN00790413_04506"/>
<dbReference type="Proteomes" id="UP000192582">
    <property type="component" value="Unassembled WGS sequence"/>
</dbReference>
<dbReference type="EMBL" id="FWWU01000005">
    <property type="protein sequence ID" value="SMB81229.1"/>
    <property type="molecule type" value="Genomic_DNA"/>
</dbReference>
<evidence type="ECO:0000313" key="1">
    <source>
        <dbReference type="EMBL" id="SMB81229.1"/>
    </source>
</evidence>
<name>A0A1W1UJK6_9DEIO</name>
<evidence type="ECO:0000313" key="2">
    <source>
        <dbReference type="Proteomes" id="UP000192582"/>
    </source>
</evidence>
<dbReference type="AlphaFoldDB" id="A0A1W1UJK6"/>
<protein>
    <submittedName>
        <fullName evidence="1">Uncharacterized protein</fullName>
    </submittedName>
</protein>
<gene>
    <name evidence="1" type="ORF">SAMN00790413_04506</name>
</gene>
<keyword evidence="2" id="KW-1185">Reference proteome</keyword>
<organism evidence="1 2">
    <name type="scientific">Deinococcus hopiensis KR-140</name>
    <dbReference type="NCBI Taxonomy" id="695939"/>
    <lineage>
        <taxon>Bacteria</taxon>
        <taxon>Thermotogati</taxon>
        <taxon>Deinococcota</taxon>
        <taxon>Deinococci</taxon>
        <taxon>Deinococcales</taxon>
        <taxon>Deinococcaceae</taxon>
        <taxon>Deinococcus</taxon>
    </lineage>
</organism>
<reference evidence="1 2" key="1">
    <citation type="submission" date="2017-04" db="EMBL/GenBank/DDBJ databases">
        <authorList>
            <person name="Afonso C.L."/>
            <person name="Miller P.J."/>
            <person name="Scott M.A."/>
            <person name="Spackman E."/>
            <person name="Goraichik I."/>
            <person name="Dimitrov K.M."/>
            <person name="Suarez D.L."/>
            <person name="Swayne D.E."/>
        </authorList>
    </citation>
    <scope>NUCLEOTIDE SEQUENCE [LARGE SCALE GENOMIC DNA]</scope>
    <source>
        <strain evidence="1 2">KR-140</strain>
    </source>
</reference>
<sequence>MKRWIMSPLGRIAVLVVSNGSIERGRGVFGDFVEAWALWPMQEGRPGVQNLELSGGSLLRTGARPGGA</sequence>